<name>A0A9X3WM62_9BACI</name>
<dbReference type="Gene3D" id="3.40.50.12580">
    <property type="match status" value="1"/>
</dbReference>
<dbReference type="InterPro" id="IPR043148">
    <property type="entry name" value="TagF_C"/>
</dbReference>
<dbReference type="EMBL" id="JAMQJZ010000010">
    <property type="protein sequence ID" value="MDC3421350.1"/>
    <property type="molecule type" value="Genomic_DNA"/>
</dbReference>
<accession>A0A9X3WM62</accession>
<evidence type="ECO:0000313" key="1">
    <source>
        <dbReference type="EMBL" id="MDC3421350.1"/>
    </source>
</evidence>
<gene>
    <name evidence="1" type="ORF">NC661_13320</name>
</gene>
<dbReference type="Proteomes" id="UP001145072">
    <property type="component" value="Unassembled WGS sequence"/>
</dbReference>
<proteinExistence type="predicted"/>
<dbReference type="InterPro" id="IPR030906">
    <property type="entry name" value="Surf_polysacc"/>
</dbReference>
<evidence type="ECO:0008006" key="3">
    <source>
        <dbReference type="Google" id="ProtNLM"/>
    </source>
</evidence>
<reference evidence="1" key="1">
    <citation type="submission" date="2022-06" db="EMBL/GenBank/DDBJ databases">
        <title>Aquibacillus sp. a new bacterium isolated from soil saline samples.</title>
        <authorList>
            <person name="Galisteo C."/>
            <person name="De La Haba R."/>
            <person name="Sanchez-Porro C."/>
            <person name="Ventosa A."/>
        </authorList>
    </citation>
    <scope>NUCLEOTIDE SEQUENCE</scope>
    <source>
        <strain evidence="1">JCM 12387</strain>
    </source>
</reference>
<dbReference type="RefSeq" id="WP_259869454.1">
    <property type="nucleotide sequence ID" value="NZ_JAOALK010000041.1"/>
</dbReference>
<sequence length="430" mass="49844">MHNVMKKGIIYLPVEVKVRELDAKLLLAYYAAKNGFLVVIGDHEMVEIATGKFKQGIFFSKGYPHGFRKRVITSAINNGHTVVELDEEGLIMNRKRYLRDRMKKDMLQLVTHEYCWGGNQKDIIIDAYPEYREKCHVVGNPRFDLLKPKFRDIYNDDAENIKQLHGDFVLINTRFSQYNSANGKKENVHFRHIKKLFYYFIEMIKNICEKFPDLNFIVRPHPGEDFSSYRKALSQYKNVHVIHEGNIIKWILASRVIIHNGCTSGIEAFLLGKPVISYVPITTNKIESNLPNTLGVKATSITSVQNYLSHLLDQPNINENNFDENEVEDTERELFSYIQWSKDNYSYESIIDLCNTIKLQNITHEDIPTGNIGNSEIKVSKKKYKRNFHLTETEIHSLYNKLDKIEGVHNSMEINRIGNNLYQVQSSSGS</sequence>
<evidence type="ECO:0000313" key="2">
    <source>
        <dbReference type="Proteomes" id="UP001145072"/>
    </source>
</evidence>
<protein>
    <recommendedName>
        <fullName evidence="3">Surface carbohydrate biosynthesis protein</fullName>
    </recommendedName>
</protein>
<organism evidence="1 2">
    <name type="scientific">Aquibacillus koreensis</name>
    <dbReference type="NCBI Taxonomy" id="279446"/>
    <lineage>
        <taxon>Bacteria</taxon>
        <taxon>Bacillati</taxon>
        <taxon>Bacillota</taxon>
        <taxon>Bacilli</taxon>
        <taxon>Bacillales</taxon>
        <taxon>Bacillaceae</taxon>
        <taxon>Aquibacillus</taxon>
    </lineage>
</organism>
<keyword evidence="2" id="KW-1185">Reference proteome</keyword>
<dbReference type="AlphaFoldDB" id="A0A9X3WM62"/>
<dbReference type="SUPFAM" id="SSF53756">
    <property type="entry name" value="UDP-Glycosyltransferase/glycogen phosphorylase"/>
    <property type="match status" value="1"/>
</dbReference>
<comment type="caution">
    <text evidence="1">The sequence shown here is derived from an EMBL/GenBank/DDBJ whole genome shotgun (WGS) entry which is preliminary data.</text>
</comment>
<dbReference type="NCBIfam" id="TIGR04396">
    <property type="entry name" value="surf_polysacc"/>
    <property type="match status" value="1"/>
</dbReference>